<dbReference type="Gene3D" id="3.40.50.720">
    <property type="entry name" value="NAD(P)-binding Rossmann-like Domain"/>
    <property type="match status" value="1"/>
</dbReference>
<dbReference type="InterPro" id="IPR000683">
    <property type="entry name" value="Gfo/Idh/MocA-like_OxRdtase_N"/>
</dbReference>
<dbReference type="Pfam" id="PF01408">
    <property type="entry name" value="GFO_IDH_MocA"/>
    <property type="match status" value="1"/>
</dbReference>
<dbReference type="Pfam" id="PF02894">
    <property type="entry name" value="GFO_IDH_MocA_C"/>
    <property type="match status" value="1"/>
</dbReference>
<accession>A0A2U3B9G0</accession>
<dbReference type="GO" id="GO:0000166">
    <property type="term" value="F:nucleotide binding"/>
    <property type="evidence" value="ECO:0007669"/>
    <property type="project" value="InterPro"/>
</dbReference>
<sequence length="376" mass="40756">MSQSKTKIAVVGCGRIAAAKHFPAFKKASAKVELVAFCDIVAERAEEAAQKYGTDNSVIYTDYNKMLAETDAEIVYVLTPNNAHCEITVASLQAQKHVLCEKPMAATSEEAKLMLDTAKETGMKLTIGYQNRFRKDVQTLKTACTADELGEVYFAKAHAVRRKAVPTWGVFLDKEKQGGGPLIDIGTHALDLTLWTMDNYKPVQVNGSVFHKMKDNYEGNLFGPWDPETIDVEDSAFGFIKMENGATIFLEASWALNIQKPREGQITLCGTKSGAELVGEGAAAPTSAVNGTGAVTFNTAKLGQLVDIDPIVISGPGPMDMGDEPWRVADAELAAWLDAIENDKDPVVTPEQAYIVTQILEAIYQSAETGKTIDLV</sequence>
<reference evidence="3 4" key="1">
    <citation type="submission" date="2018-05" db="EMBL/GenBank/DDBJ databases">
        <title>Vibrio limimaris sp. nov., isolated from marine sediment.</title>
        <authorList>
            <person name="Li C.-M."/>
        </authorList>
    </citation>
    <scope>NUCLEOTIDE SEQUENCE [LARGE SCALE GENOMIC DNA]</scope>
    <source>
        <strain evidence="3 4">E4404</strain>
    </source>
</reference>
<dbReference type="RefSeq" id="WP_109320014.1">
    <property type="nucleotide sequence ID" value="NZ_QFWT01000005.1"/>
</dbReference>
<dbReference type="PANTHER" id="PTHR43249">
    <property type="entry name" value="UDP-N-ACETYL-2-AMINO-2-DEOXY-D-GLUCURONATE OXIDASE"/>
    <property type="match status" value="1"/>
</dbReference>
<feature type="domain" description="Gfo/Idh/MocA-like oxidoreductase N-terminal" evidence="1">
    <location>
        <begin position="7"/>
        <end position="129"/>
    </location>
</feature>
<evidence type="ECO:0000259" key="1">
    <source>
        <dbReference type="Pfam" id="PF01408"/>
    </source>
</evidence>
<dbReference type="EMBL" id="QFWT01000005">
    <property type="protein sequence ID" value="PWI33430.1"/>
    <property type="molecule type" value="Genomic_DNA"/>
</dbReference>
<evidence type="ECO:0000313" key="3">
    <source>
        <dbReference type="EMBL" id="PWI33430.1"/>
    </source>
</evidence>
<gene>
    <name evidence="3" type="ORF">DI392_11330</name>
</gene>
<dbReference type="Proteomes" id="UP000245362">
    <property type="component" value="Unassembled WGS sequence"/>
</dbReference>
<dbReference type="PANTHER" id="PTHR43249:SF1">
    <property type="entry name" value="D-GLUCOSIDE 3-DEHYDROGENASE"/>
    <property type="match status" value="1"/>
</dbReference>
<evidence type="ECO:0000259" key="2">
    <source>
        <dbReference type="Pfam" id="PF02894"/>
    </source>
</evidence>
<dbReference type="SUPFAM" id="SSF55347">
    <property type="entry name" value="Glyceraldehyde-3-phosphate dehydrogenase-like, C-terminal domain"/>
    <property type="match status" value="1"/>
</dbReference>
<comment type="caution">
    <text evidence="3">The sequence shown here is derived from an EMBL/GenBank/DDBJ whole genome shotgun (WGS) entry which is preliminary data.</text>
</comment>
<organism evidence="3 4">
    <name type="scientific">Vibrio albus</name>
    <dbReference type="NCBI Taxonomy" id="2200953"/>
    <lineage>
        <taxon>Bacteria</taxon>
        <taxon>Pseudomonadati</taxon>
        <taxon>Pseudomonadota</taxon>
        <taxon>Gammaproteobacteria</taxon>
        <taxon>Vibrionales</taxon>
        <taxon>Vibrionaceae</taxon>
        <taxon>Vibrio</taxon>
    </lineage>
</organism>
<dbReference type="AlphaFoldDB" id="A0A2U3B9G0"/>
<keyword evidence="4" id="KW-1185">Reference proteome</keyword>
<dbReference type="InterPro" id="IPR052515">
    <property type="entry name" value="Gfo/Idh/MocA_Oxidoreductase"/>
</dbReference>
<feature type="domain" description="Gfo/Idh/MocA-like oxidoreductase C-terminal" evidence="2">
    <location>
        <begin position="145"/>
        <end position="375"/>
    </location>
</feature>
<evidence type="ECO:0000313" key="4">
    <source>
        <dbReference type="Proteomes" id="UP000245362"/>
    </source>
</evidence>
<name>A0A2U3B9G0_9VIBR</name>
<protein>
    <submittedName>
        <fullName evidence="3">Oxidoreductase</fullName>
    </submittedName>
</protein>
<dbReference type="InterPro" id="IPR036291">
    <property type="entry name" value="NAD(P)-bd_dom_sf"/>
</dbReference>
<proteinExistence type="predicted"/>
<dbReference type="InterPro" id="IPR004104">
    <property type="entry name" value="Gfo/Idh/MocA-like_OxRdtase_C"/>
</dbReference>
<dbReference type="Gene3D" id="3.30.360.10">
    <property type="entry name" value="Dihydrodipicolinate Reductase, domain 2"/>
    <property type="match status" value="1"/>
</dbReference>
<dbReference type="SUPFAM" id="SSF51735">
    <property type="entry name" value="NAD(P)-binding Rossmann-fold domains"/>
    <property type="match status" value="1"/>
</dbReference>
<dbReference type="OrthoDB" id="9801953at2"/>